<feature type="transmembrane region" description="Helical" evidence="7">
    <location>
        <begin position="91"/>
        <end position="111"/>
    </location>
</feature>
<dbReference type="EMBL" id="VDFW01000018">
    <property type="protein sequence ID" value="TNC23814.1"/>
    <property type="molecule type" value="Genomic_DNA"/>
</dbReference>
<dbReference type="PANTHER" id="PTHR33932">
    <property type="entry name" value="NA(+)/H(+) ANTIPORTER SUBUNIT B"/>
    <property type="match status" value="1"/>
</dbReference>
<sequence length="228" mass="23664">MLGYALHLVPPFGGDWHPYRDSAVAAALSRQAPNVVTSVNFDQRGLDTFAEEAILLASVIGAVTLLRPAADERARRPPGAGHVLQSTRLAGYLLLPVSLLLGADIVVHGHLTPGGGFQGGVVFGTGLHLMYLAGSYPALRRLRPLHWYEYGEAVGMGAVVALGVAGLAAGAGFLANVLPTGQFGQLVSAGTVPLFSIAIGIEVASGVVVLLAGFLEQDLAIATRRGRR</sequence>
<protein>
    <submittedName>
        <fullName evidence="9">Sodium:proton antiporter</fullName>
    </submittedName>
</protein>
<evidence type="ECO:0000256" key="4">
    <source>
        <dbReference type="ARBA" id="ARBA00022692"/>
    </source>
</evidence>
<dbReference type="InterPro" id="IPR007182">
    <property type="entry name" value="MnhB"/>
</dbReference>
<reference evidence="9 10" key="1">
    <citation type="submission" date="2019-06" db="EMBL/GenBank/DDBJ databases">
        <title>Amycolatopsis alkalitolerans sp. nov., isolated from Gastrodia elata Blume.</title>
        <authorList>
            <person name="Narsing Rao M.P."/>
            <person name="Li W.J."/>
        </authorList>
    </citation>
    <scope>NUCLEOTIDE SEQUENCE [LARGE SCALE GENOMIC DNA]</scope>
    <source>
        <strain evidence="9 10">SYSUP0005</strain>
    </source>
</reference>
<gene>
    <name evidence="9" type="ORF">FG385_20535</name>
</gene>
<comment type="caution">
    <text evidence="9">The sequence shown here is derived from an EMBL/GenBank/DDBJ whole genome shotgun (WGS) entry which is preliminary data.</text>
</comment>
<feature type="transmembrane region" description="Helical" evidence="7">
    <location>
        <begin position="151"/>
        <end position="174"/>
    </location>
</feature>
<dbReference type="OrthoDB" id="3476978at2"/>
<keyword evidence="3" id="KW-1003">Cell membrane</keyword>
<proteinExistence type="inferred from homology"/>
<comment type="subcellular location">
    <subcellularLocation>
        <location evidence="1">Cell membrane</location>
        <topology evidence="1">Multi-pass membrane protein</topology>
    </subcellularLocation>
</comment>
<dbReference type="InterPro" id="IPR050622">
    <property type="entry name" value="CPA3_antiporter_subunitB"/>
</dbReference>
<accession>A0A5C4LZK2</accession>
<name>A0A5C4LZK2_9PSEU</name>
<evidence type="ECO:0000259" key="8">
    <source>
        <dbReference type="Pfam" id="PF04039"/>
    </source>
</evidence>
<evidence type="ECO:0000256" key="2">
    <source>
        <dbReference type="ARBA" id="ARBA00009425"/>
    </source>
</evidence>
<evidence type="ECO:0000256" key="1">
    <source>
        <dbReference type="ARBA" id="ARBA00004651"/>
    </source>
</evidence>
<evidence type="ECO:0000256" key="7">
    <source>
        <dbReference type="SAM" id="Phobius"/>
    </source>
</evidence>
<evidence type="ECO:0000313" key="9">
    <source>
        <dbReference type="EMBL" id="TNC23814.1"/>
    </source>
</evidence>
<keyword evidence="6 7" id="KW-0472">Membrane</keyword>
<dbReference type="Pfam" id="PF04039">
    <property type="entry name" value="MnhB"/>
    <property type="match status" value="1"/>
</dbReference>
<feature type="transmembrane region" description="Helical" evidence="7">
    <location>
        <begin position="194"/>
        <end position="215"/>
    </location>
</feature>
<dbReference type="GO" id="GO:0005886">
    <property type="term" value="C:plasma membrane"/>
    <property type="evidence" value="ECO:0007669"/>
    <property type="project" value="UniProtKB-SubCell"/>
</dbReference>
<feature type="transmembrane region" description="Helical" evidence="7">
    <location>
        <begin position="117"/>
        <end position="139"/>
    </location>
</feature>
<evidence type="ECO:0000256" key="5">
    <source>
        <dbReference type="ARBA" id="ARBA00022989"/>
    </source>
</evidence>
<evidence type="ECO:0000313" key="10">
    <source>
        <dbReference type="Proteomes" id="UP000305546"/>
    </source>
</evidence>
<evidence type="ECO:0000256" key="3">
    <source>
        <dbReference type="ARBA" id="ARBA00022475"/>
    </source>
</evidence>
<keyword evidence="10" id="KW-1185">Reference proteome</keyword>
<keyword evidence="4 7" id="KW-0812">Transmembrane</keyword>
<organism evidence="9 10">
    <name type="scientific">Amycolatopsis alkalitolerans</name>
    <dbReference type="NCBI Taxonomy" id="2547244"/>
    <lineage>
        <taxon>Bacteria</taxon>
        <taxon>Bacillati</taxon>
        <taxon>Actinomycetota</taxon>
        <taxon>Actinomycetes</taxon>
        <taxon>Pseudonocardiales</taxon>
        <taxon>Pseudonocardiaceae</taxon>
        <taxon>Amycolatopsis</taxon>
    </lineage>
</organism>
<feature type="transmembrane region" description="Helical" evidence="7">
    <location>
        <begin position="53"/>
        <end position="70"/>
    </location>
</feature>
<dbReference type="AlphaFoldDB" id="A0A5C4LZK2"/>
<dbReference type="Proteomes" id="UP000305546">
    <property type="component" value="Unassembled WGS sequence"/>
</dbReference>
<feature type="domain" description="Na+/H+ antiporter MnhB subunit-related protein" evidence="8">
    <location>
        <begin position="89"/>
        <end position="208"/>
    </location>
</feature>
<keyword evidence="5 7" id="KW-1133">Transmembrane helix</keyword>
<evidence type="ECO:0000256" key="6">
    <source>
        <dbReference type="ARBA" id="ARBA00023136"/>
    </source>
</evidence>
<dbReference type="PANTHER" id="PTHR33932:SF4">
    <property type="entry name" value="NA(+)_H(+) ANTIPORTER SUBUNIT B"/>
    <property type="match status" value="1"/>
</dbReference>
<comment type="similarity">
    <text evidence="2">Belongs to the CPA3 antiporters (TC 2.A.63) subunit B family.</text>
</comment>